<dbReference type="VEuPathDB" id="FungiDB:EYZ11_009084"/>
<gene>
    <name evidence="1" type="ORF">EYZ11_009084</name>
</gene>
<keyword evidence="2" id="KW-1185">Reference proteome</keyword>
<dbReference type="AlphaFoldDB" id="A0A4V3UNJ6"/>
<dbReference type="EMBL" id="SOSA01000413">
    <property type="protein sequence ID" value="THC91454.1"/>
    <property type="molecule type" value="Genomic_DNA"/>
</dbReference>
<sequence length="113" mass="12317">MDIVRLLLAQENIHASVPDILGRTPLECVNPSAGADCSEFEVDKSYCVEYGELTATAASGTTPTALLSYHRRCSRTQPGQIANCNHWDLVNIGDTCDVFTAKYRGLTLAKLLE</sequence>
<evidence type="ECO:0000313" key="2">
    <source>
        <dbReference type="Proteomes" id="UP000308092"/>
    </source>
</evidence>
<name>A0A4V3UNJ6_9EURO</name>
<dbReference type="STRING" id="1220188.A0A4V3UNJ6"/>
<comment type="caution">
    <text evidence="1">The sequence shown here is derived from an EMBL/GenBank/DDBJ whole genome shotgun (WGS) entry which is preliminary data.</text>
</comment>
<dbReference type="Proteomes" id="UP000308092">
    <property type="component" value="Unassembled WGS sequence"/>
</dbReference>
<organism evidence="1 2">
    <name type="scientific">Aspergillus tanneri</name>
    <dbReference type="NCBI Taxonomy" id="1220188"/>
    <lineage>
        <taxon>Eukaryota</taxon>
        <taxon>Fungi</taxon>
        <taxon>Dikarya</taxon>
        <taxon>Ascomycota</taxon>
        <taxon>Pezizomycotina</taxon>
        <taxon>Eurotiomycetes</taxon>
        <taxon>Eurotiomycetidae</taxon>
        <taxon>Eurotiales</taxon>
        <taxon>Aspergillaceae</taxon>
        <taxon>Aspergillus</taxon>
        <taxon>Aspergillus subgen. Circumdati</taxon>
    </lineage>
</organism>
<protein>
    <recommendedName>
        <fullName evidence="3">LysM domain-containing protein</fullName>
    </recommendedName>
</protein>
<evidence type="ECO:0000313" key="1">
    <source>
        <dbReference type="EMBL" id="THC91454.1"/>
    </source>
</evidence>
<accession>A0A4V3UNJ6</accession>
<reference evidence="1 2" key="1">
    <citation type="submission" date="2019-03" db="EMBL/GenBank/DDBJ databases">
        <title>The genome sequence of a newly discovered highly antifungal drug resistant Aspergillus species, Aspergillus tanneri NIH 1004.</title>
        <authorList>
            <person name="Mounaud S."/>
            <person name="Singh I."/>
            <person name="Joardar V."/>
            <person name="Pakala S."/>
            <person name="Pakala S."/>
            <person name="Venepally P."/>
            <person name="Hoover J."/>
            <person name="Nierman W."/>
            <person name="Chung J."/>
            <person name="Losada L."/>
        </authorList>
    </citation>
    <scope>NUCLEOTIDE SEQUENCE [LARGE SCALE GENOMIC DNA]</scope>
    <source>
        <strain evidence="1 2">NIH1004</strain>
    </source>
</reference>
<proteinExistence type="predicted"/>
<evidence type="ECO:0008006" key="3">
    <source>
        <dbReference type="Google" id="ProtNLM"/>
    </source>
</evidence>